<evidence type="ECO:0008006" key="3">
    <source>
        <dbReference type="Google" id="ProtNLM"/>
    </source>
</evidence>
<accession>A0AA38MV92</accession>
<reference evidence="1" key="2">
    <citation type="journal article" date="2023" name="Proc. Natl. Acad. Sci. U.S.A.">
        <title>A global phylogenomic analysis of the shiitake genus Lentinula.</title>
        <authorList>
            <person name="Sierra-Patev S."/>
            <person name="Min B."/>
            <person name="Naranjo-Ortiz M."/>
            <person name="Looney B."/>
            <person name="Konkel Z."/>
            <person name="Slot J.C."/>
            <person name="Sakamoto Y."/>
            <person name="Steenwyk J.L."/>
            <person name="Rokas A."/>
            <person name="Carro J."/>
            <person name="Camarero S."/>
            <person name="Ferreira P."/>
            <person name="Molpeceres G."/>
            <person name="Ruiz-Duenas F.J."/>
            <person name="Serrano A."/>
            <person name="Henrissat B."/>
            <person name="Drula E."/>
            <person name="Hughes K.W."/>
            <person name="Mata J.L."/>
            <person name="Ishikawa N.K."/>
            <person name="Vargas-Isla R."/>
            <person name="Ushijima S."/>
            <person name="Smith C.A."/>
            <person name="Donoghue J."/>
            <person name="Ahrendt S."/>
            <person name="Andreopoulos W."/>
            <person name="He G."/>
            <person name="LaButti K."/>
            <person name="Lipzen A."/>
            <person name="Ng V."/>
            <person name="Riley R."/>
            <person name="Sandor L."/>
            <person name="Barry K."/>
            <person name="Martinez A.T."/>
            <person name="Xiao Y."/>
            <person name="Gibbons J.G."/>
            <person name="Terashima K."/>
            <person name="Grigoriev I.V."/>
            <person name="Hibbett D."/>
        </authorList>
    </citation>
    <scope>NUCLEOTIDE SEQUENCE</scope>
    <source>
        <strain evidence="1">ET3784</strain>
    </source>
</reference>
<sequence length="68" mass="7337">MDGNKRTAFLLAHEYARMMNIPGRADASKAGEEAAHEVLAHLAQPYLNVAAGKMDVVSLAQSLANMRI</sequence>
<reference evidence="1" key="1">
    <citation type="submission" date="2022-08" db="EMBL/GenBank/DDBJ databases">
        <authorList>
            <consortium name="DOE Joint Genome Institute"/>
            <person name="Min B."/>
            <person name="Sierra-Patev S."/>
            <person name="Naranjo-Ortiz M."/>
            <person name="Looney B."/>
            <person name="Konkel Z."/>
            <person name="Slot J.C."/>
            <person name="Sakamoto Y."/>
            <person name="Steenwyk J.L."/>
            <person name="Rokas A."/>
            <person name="Carro J."/>
            <person name="Camarero S."/>
            <person name="Ferreira P."/>
            <person name="Molpeceres G."/>
            <person name="Ruiz-duenas F.J."/>
            <person name="Serrano A."/>
            <person name="Henrissat B."/>
            <person name="Drula E."/>
            <person name="Hughes K.W."/>
            <person name="Mata J.L."/>
            <person name="Ishikawa N.K."/>
            <person name="Vargas-Isla R."/>
            <person name="Ushijima S."/>
            <person name="Smith C.A."/>
            <person name="Ahrendt S."/>
            <person name="Andreopoulos W."/>
            <person name="He G."/>
            <person name="LaButti K."/>
            <person name="Lipzen A."/>
            <person name="Ng V."/>
            <person name="Riley R."/>
            <person name="Sandor L."/>
            <person name="Barry K."/>
            <person name="Martinez A.T."/>
            <person name="Xiao Y."/>
            <person name="Gibbons J.G."/>
            <person name="Terashima K."/>
            <person name="Hibbett D.S."/>
            <person name="Grigoriev I.V."/>
        </authorList>
    </citation>
    <scope>NUCLEOTIDE SEQUENCE</scope>
    <source>
        <strain evidence="1">ET3784</strain>
    </source>
</reference>
<evidence type="ECO:0000313" key="2">
    <source>
        <dbReference type="Proteomes" id="UP001176059"/>
    </source>
</evidence>
<name>A0AA38MV92_9AGAR</name>
<gene>
    <name evidence="1" type="ORF">DFJ43DRAFT_1160240</name>
</gene>
<dbReference type="EMBL" id="JANVFO010000080">
    <property type="protein sequence ID" value="KAJ3716257.1"/>
    <property type="molecule type" value="Genomic_DNA"/>
</dbReference>
<dbReference type="AlphaFoldDB" id="A0AA38MV92"/>
<dbReference type="Proteomes" id="UP001176059">
    <property type="component" value="Unassembled WGS sequence"/>
</dbReference>
<organism evidence="1 2">
    <name type="scientific">Lentinula guzmanii</name>
    <dbReference type="NCBI Taxonomy" id="2804957"/>
    <lineage>
        <taxon>Eukaryota</taxon>
        <taxon>Fungi</taxon>
        <taxon>Dikarya</taxon>
        <taxon>Basidiomycota</taxon>
        <taxon>Agaricomycotina</taxon>
        <taxon>Agaricomycetes</taxon>
        <taxon>Agaricomycetidae</taxon>
        <taxon>Agaricales</taxon>
        <taxon>Marasmiineae</taxon>
        <taxon>Omphalotaceae</taxon>
        <taxon>Lentinula</taxon>
    </lineage>
</organism>
<proteinExistence type="predicted"/>
<protein>
    <recommendedName>
        <fullName evidence="3">Fido domain-containing protein</fullName>
    </recommendedName>
</protein>
<evidence type="ECO:0000313" key="1">
    <source>
        <dbReference type="EMBL" id="KAJ3716257.1"/>
    </source>
</evidence>
<keyword evidence="2" id="KW-1185">Reference proteome</keyword>
<comment type="caution">
    <text evidence="1">The sequence shown here is derived from an EMBL/GenBank/DDBJ whole genome shotgun (WGS) entry which is preliminary data.</text>
</comment>